<dbReference type="InterPro" id="IPR012727">
    <property type="entry name" value="Gly_oxidase_ThiO"/>
</dbReference>
<dbReference type="EMBL" id="SLXQ01000001">
    <property type="protein sequence ID" value="TCP56614.1"/>
    <property type="molecule type" value="Genomic_DNA"/>
</dbReference>
<dbReference type="PANTHER" id="PTHR13847">
    <property type="entry name" value="SARCOSINE DEHYDROGENASE-RELATED"/>
    <property type="match status" value="1"/>
</dbReference>
<dbReference type="NCBIfam" id="TIGR02352">
    <property type="entry name" value="thiamin_ThiO"/>
    <property type="match status" value="1"/>
</dbReference>
<dbReference type="SUPFAM" id="SSF51905">
    <property type="entry name" value="FAD/NAD(P)-binding domain"/>
    <property type="match status" value="1"/>
</dbReference>
<proteinExistence type="predicted"/>
<protein>
    <recommendedName>
        <fullName evidence="5">glycine oxidase</fullName>
        <ecNumber evidence="5">1.4.3.19</ecNumber>
    </recommendedName>
</protein>
<dbReference type="GO" id="GO:0050660">
    <property type="term" value="F:flavin adenine dinucleotide binding"/>
    <property type="evidence" value="ECO:0007669"/>
    <property type="project" value="InterPro"/>
</dbReference>
<dbReference type="Gene3D" id="3.30.9.10">
    <property type="entry name" value="D-Amino Acid Oxidase, subunit A, domain 2"/>
    <property type="match status" value="1"/>
</dbReference>
<evidence type="ECO:0000256" key="4">
    <source>
        <dbReference type="ARBA" id="ARBA00049872"/>
    </source>
</evidence>
<dbReference type="EC" id="1.4.3.19" evidence="5"/>
<dbReference type="GO" id="GO:0005737">
    <property type="term" value="C:cytoplasm"/>
    <property type="evidence" value="ECO:0007669"/>
    <property type="project" value="TreeGrafter"/>
</dbReference>
<dbReference type="GO" id="GO:0009228">
    <property type="term" value="P:thiamine biosynthetic process"/>
    <property type="evidence" value="ECO:0007669"/>
    <property type="project" value="UniProtKB-KW"/>
</dbReference>
<evidence type="ECO:0000313" key="8">
    <source>
        <dbReference type="Proteomes" id="UP000294911"/>
    </source>
</evidence>
<evidence type="ECO:0000256" key="2">
    <source>
        <dbReference type="ARBA" id="ARBA00022977"/>
    </source>
</evidence>
<dbReference type="GO" id="GO:0043799">
    <property type="term" value="F:glycine oxidase activity"/>
    <property type="evidence" value="ECO:0007669"/>
    <property type="project" value="UniProtKB-EC"/>
</dbReference>
<keyword evidence="3" id="KW-0560">Oxidoreductase</keyword>
<feature type="domain" description="FAD dependent oxidoreductase" evidence="6">
    <location>
        <begin position="11"/>
        <end position="349"/>
    </location>
</feature>
<dbReference type="RefSeq" id="WP_132875191.1">
    <property type="nucleotide sequence ID" value="NZ_SLXQ01000001.1"/>
</dbReference>
<dbReference type="UniPathway" id="UPA00060"/>
<reference evidence="7 8" key="1">
    <citation type="submission" date="2019-03" db="EMBL/GenBank/DDBJ databases">
        <title>Genomic Encyclopedia of Type Strains, Phase IV (KMG-IV): sequencing the most valuable type-strain genomes for metagenomic binning, comparative biology and taxonomic classification.</title>
        <authorList>
            <person name="Goeker M."/>
        </authorList>
    </citation>
    <scope>NUCLEOTIDE SEQUENCE [LARGE SCALE GENOMIC DNA]</scope>
    <source>
        <strain evidence="7 8">DSM 45765</strain>
    </source>
</reference>
<evidence type="ECO:0000313" key="7">
    <source>
        <dbReference type="EMBL" id="TCP56614.1"/>
    </source>
</evidence>
<comment type="pathway">
    <text evidence="1">Cofactor biosynthesis; thiamine diphosphate biosynthesis.</text>
</comment>
<dbReference type="PANTHER" id="PTHR13847:SF289">
    <property type="entry name" value="GLYCINE OXIDASE"/>
    <property type="match status" value="1"/>
</dbReference>
<evidence type="ECO:0000259" key="6">
    <source>
        <dbReference type="Pfam" id="PF01266"/>
    </source>
</evidence>
<evidence type="ECO:0000256" key="1">
    <source>
        <dbReference type="ARBA" id="ARBA00004948"/>
    </source>
</evidence>
<sequence length="377" mass="39021">MSKQSQTATRLAIVGGGVIGLATAWRAARAGYAVTLVDPAAGDGASLVAGGMLAPISEAWPGEEDVLRLGELSLRQWPEFAAELASVGGELGLRAEGTVLVGYDSADREQLTTLADYLATQDRQVERLTGRQLRALEPGVGAAIRSGLHVPGEYSVDAQLLLRALGKAAAGAGVVFRSQPAESVGPGSVRLADGSRVDCEVVLLAAGAWSAGLHEALAGVVRPLKGEILRLRARPGCLPPPARTVRAAVSARPIYLVPKDGSELVLGATQYEAGFDTLVTAGGVRDLLADAERVLPSIREYELLECAAAPRAGSADNLPTIGWLEPGVLAATGHHRNGLLLAPVTAAAVLDYLAGVPVPEAVAAASPERWRRSREDG</sequence>
<evidence type="ECO:0000256" key="3">
    <source>
        <dbReference type="ARBA" id="ARBA00023002"/>
    </source>
</evidence>
<gene>
    <name evidence="7" type="ORF">EV191_101558</name>
</gene>
<dbReference type="Proteomes" id="UP000294911">
    <property type="component" value="Unassembled WGS sequence"/>
</dbReference>
<dbReference type="GO" id="GO:0009229">
    <property type="term" value="P:thiamine diphosphate biosynthetic process"/>
    <property type="evidence" value="ECO:0007669"/>
    <property type="project" value="UniProtKB-UniPathway"/>
</dbReference>
<keyword evidence="2" id="KW-0784">Thiamine biosynthesis</keyword>
<dbReference type="Gene3D" id="3.50.50.60">
    <property type="entry name" value="FAD/NAD(P)-binding domain"/>
    <property type="match status" value="1"/>
</dbReference>
<dbReference type="InterPro" id="IPR036188">
    <property type="entry name" value="FAD/NAD-bd_sf"/>
</dbReference>
<dbReference type="SUPFAM" id="SSF54373">
    <property type="entry name" value="FAD-linked reductases, C-terminal domain"/>
    <property type="match status" value="1"/>
</dbReference>
<name>A0A4R2R402_9PSEU</name>
<dbReference type="Pfam" id="PF01266">
    <property type="entry name" value="DAO"/>
    <property type="match status" value="1"/>
</dbReference>
<evidence type="ECO:0000256" key="5">
    <source>
        <dbReference type="ARBA" id="ARBA00050018"/>
    </source>
</evidence>
<dbReference type="AlphaFoldDB" id="A0A4R2R402"/>
<dbReference type="InterPro" id="IPR006076">
    <property type="entry name" value="FAD-dep_OxRdtase"/>
</dbReference>
<comment type="catalytic activity">
    <reaction evidence="4">
        <text>glycine + O2 + H2O = glyoxylate + H2O2 + NH4(+)</text>
        <dbReference type="Rhea" id="RHEA:11532"/>
        <dbReference type="ChEBI" id="CHEBI:15377"/>
        <dbReference type="ChEBI" id="CHEBI:15379"/>
        <dbReference type="ChEBI" id="CHEBI:16240"/>
        <dbReference type="ChEBI" id="CHEBI:28938"/>
        <dbReference type="ChEBI" id="CHEBI:36655"/>
        <dbReference type="ChEBI" id="CHEBI:57305"/>
        <dbReference type="EC" id="1.4.3.19"/>
    </reaction>
</comment>
<dbReference type="OrthoDB" id="3214401at2"/>
<organism evidence="7 8">
    <name type="scientific">Tamaricihabitans halophyticus</name>
    <dbReference type="NCBI Taxonomy" id="1262583"/>
    <lineage>
        <taxon>Bacteria</taxon>
        <taxon>Bacillati</taxon>
        <taxon>Actinomycetota</taxon>
        <taxon>Actinomycetes</taxon>
        <taxon>Pseudonocardiales</taxon>
        <taxon>Pseudonocardiaceae</taxon>
        <taxon>Tamaricihabitans</taxon>
    </lineage>
</organism>
<comment type="caution">
    <text evidence="7">The sequence shown here is derived from an EMBL/GenBank/DDBJ whole genome shotgun (WGS) entry which is preliminary data.</text>
</comment>
<accession>A0A4R2R402</accession>
<keyword evidence="8" id="KW-1185">Reference proteome</keyword>